<organism evidence="1 2">
    <name type="scientific">Cinchona calisaya</name>
    <dbReference type="NCBI Taxonomy" id="153742"/>
    <lineage>
        <taxon>Eukaryota</taxon>
        <taxon>Viridiplantae</taxon>
        <taxon>Streptophyta</taxon>
        <taxon>Embryophyta</taxon>
        <taxon>Tracheophyta</taxon>
        <taxon>Spermatophyta</taxon>
        <taxon>Magnoliopsida</taxon>
        <taxon>eudicotyledons</taxon>
        <taxon>Gunneridae</taxon>
        <taxon>Pentapetalae</taxon>
        <taxon>asterids</taxon>
        <taxon>lamiids</taxon>
        <taxon>Gentianales</taxon>
        <taxon>Rubiaceae</taxon>
        <taxon>Cinchonoideae</taxon>
        <taxon>Cinchoneae</taxon>
        <taxon>Cinchona</taxon>
    </lineage>
</organism>
<gene>
    <name evidence="1" type="ORF">ACH5RR_018969</name>
</gene>
<proteinExistence type="predicted"/>
<dbReference type="Proteomes" id="UP001630127">
    <property type="component" value="Unassembled WGS sequence"/>
</dbReference>
<keyword evidence="2" id="KW-1185">Reference proteome</keyword>
<dbReference type="EMBL" id="JBJUIK010000008">
    <property type="protein sequence ID" value="KAL3520820.1"/>
    <property type="molecule type" value="Genomic_DNA"/>
</dbReference>
<sequence length="105" mass="12296">MLEMRRDASTPYVDHVSGSSSGMLVNPRSEVMQKFGAHLAILKMLLIFSYMSKLEPSCFPVNHREFHHHVLQKVMKFTLNKEYFAFQAFHQGLIQQLANRHYSQR</sequence>
<name>A0ABD2ZMZ9_9GENT</name>
<evidence type="ECO:0000313" key="1">
    <source>
        <dbReference type="EMBL" id="KAL3520820.1"/>
    </source>
</evidence>
<reference evidence="1 2" key="1">
    <citation type="submission" date="2024-11" db="EMBL/GenBank/DDBJ databases">
        <title>A near-complete genome assembly of Cinchona calisaya.</title>
        <authorList>
            <person name="Lian D.C."/>
            <person name="Zhao X.W."/>
            <person name="Wei L."/>
        </authorList>
    </citation>
    <scope>NUCLEOTIDE SEQUENCE [LARGE SCALE GENOMIC DNA]</scope>
    <source>
        <tissue evidence="1">Nenye</tissue>
    </source>
</reference>
<protein>
    <submittedName>
        <fullName evidence="1">Uncharacterized protein</fullName>
    </submittedName>
</protein>
<accession>A0ABD2ZMZ9</accession>
<comment type="caution">
    <text evidence="1">The sequence shown here is derived from an EMBL/GenBank/DDBJ whole genome shotgun (WGS) entry which is preliminary data.</text>
</comment>
<evidence type="ECO:0000313" key="2">
    <source>
        <dbReference type="Proteomes" id="UP001630127"/>
    </source>
</evidence>
<dbReference type="AlphaFoldDB" id="A0ABD2ZMZ9"/>